<organism evidence="2 3">
    <name type="scientific">Asanoa ishikariensis</name>
    <dbReference type="NCBI Taxonomy" id="137265"/>
    <lineage>
        <taxon>Bacteria</taxon>
        <taxon>Bacillati</taxon>
        <taxon>Actinomycetota</taxon>
        <taxon>Actinomycetes</taxon>
        <taxon>Micromonosporales</taxon>
        <taxon>Micromonosporaceae</taxon>
        <taxon>Asanoa</taxon>
    </lineage>
</organism>
<keyword evidence="2" id="KW-0687">Ribonucleoprotein</keyword>
<proteinExistence type="predicted"/>
<dbReference type="Gene3D" id="3.40.630.30">
    <property type="match status" value="1"/>
</dbReference>
<dbReference type="CDD" id="cd04301">
    <property type="entry name" value="NAT_SF"/>
    <property type="match status" value="1"/>
</dbReference>
<accession>A0A1H3MLJ1</accession>
<name>A0A1H3MLJ1_9ACTN</name>
<gene>
    <name evidence="2" type="ORF">SAMN05421684_1478</name>
</gene>
<dbReference type="Proteomes" id="UP000199632">
    <property type="component" value="Unassembled WGS sequence"/>
</dbReference>
<dbReference type="InterPro" id="IPR016181">
    <property type="entry name" value="Acyl_CoA_acyltransferase"/>
</dbReference>
<evidence type="ECO:0000259" key="1">
    <source>
        <dbReference type="PROSITE" id="PS51186"/>
    </source>
</evidence>
<evidence type="ECO:0000313" key="3">
    <source>
        <dbReference type="Proteomes" id="UP000199632"/>
    </source>
</evidence>
<feature type="domain" description="N-acetyltransferase" evidence="1">
    <location>
        <begin position="2"/>
        <end position="152"/>
    </location>
</feature>
<dbReference type="PROSITE" id="PS51186">
    <property type="entry name" value="GNAT"/>
    <property type="match status" value="2"/>
</dbReference>
<sequence>MTTIRPGTPDDAGPLLAIRAQVFPWQVNTVGGLRHGWQLSARNAKGALFAVDDEHGLAGFARADLNIWTSEEGAAGTAVIVRPDARGRGIGTALLAAAEEHLRSVGGRKVVGYAVDEPDTLRFVEKHGYTLSQEGRYQRLLLADLPPAPPIPPGVTIATAAEVGPEAVFAIDVEAMLDEPSDTPFDKVEYDDWFEDVWQGPNVDRDLSIVVLVDGEPATMTYLYADRESGRFMSTGTGTRRAYRGRGLAKIAKSVAFRAARDAGFTAGYTGNDEVNKPMLAINEWLGYKPIGVERSAVKTLAE</sequence>
<evidence type="ECO:0000313" key="2">
    <source>
        <dbReference type="EMBL" id="SDY77410.1"/>
    </source>
</evidence>
<reference evidence="3" key="1">
    <citation type="submission" date="2016-10" db="EMBL/GenBank/DDBJ databases">
        <authorList>
            <person name="Varghese N."/>
            <person name="Submissions S."/>
        </authorList>
    </citation>
    <scope>NUCLEOTIDE SEQUENCE [LARGE SCALE GENOMIC DNA]</scope>
    <source>
        <strain evidence="3">DSM 44718</strain>
    </source>
</reference>
<keyword evidence="2" id="KW-0689">Ribosomal protein</keyword>
<dbReference type="EMBL" id="FNQB01000001">
    <property type="protein sequence ID" value="SDY77410.1"/>
    <property type="molecule type" value="Genomic_DNA"/>
</dbReference>
<dbReference type="OrthoDB" id="4119890at2"/>
<protein>
    <submittedName>
        <fullName evidence="2">Ribosomal protein S18 acetylase RimI</fullName>
    </submittedName>
</protein>
<dbReference type="GO" id="GO:0005840">
    <property type="term" value="C:ribosome"/>
    <property type="evidence" value="ECO:0007669"/>
    <property type="project" value="UniProtKB-KW"/>
</dbReference>
<dbReference type="AlphaFoldDB" id="A0A1H3MLJ1"/>
<keyword evidence="3" id="KW-1185">Reference proteome</keyword>
<dbReference type="STRING" id="137265.SAMN05421684_1478"/>
<dbReference type="PANTHER" id="PTHR43072">
    <property type="entry name" value="N-ACETYLTRANSFERASE"/>
    <property type="match status" value="1"/>
</dbReference>
<feature type="domain" description="N-acetyltransferase" evidence="1">
    <location>
        <begin position="155"/>
        <end position="303"/>
    </location>
</feature>
<dbReference type="InterPro" id="IPR000182">
    <property type="entry name" value="GNAT_dom"/>
</dbReference>
<dbReference type="SUPFAM" id="SSF55729">
    <property type="entry name" value="Acyl-CoA N-acyltransferases (Nat)"/>
    <property type="match status" value="2"/>
</dbReference>
<dbReference type="Pfam" id="PF00583">
    <property type="entry name" value="Acetyltransf_1"/>
    <property type="match status" value="1"/>
</dbReference>
<dbReference type="RefSeq" id="WP_090788633.1">
    <property type="nucleotide sequence ID" value="NZ_BOND01000017.1"/>
</dbReference>
<dbReference type="GO" id="GO:0016747">
    <property type="term" value="F:acyltransferase activity, transferring groups other than amino-acyl groups"/>
    <property type="evidence" value="ECO:0007669"/>
    <property type="project" value="InterPro"/>
</dbReference>